<protein>
    <submittedName>
        <fullName evidence="1">Uncharacterized protein</fullName>
    </submittedName>
</protein>
<name>A0A9K3H968_HELAN</name>
<reference evidence="1" key="2">
    <citation type="submission" date="2020-06" db="EMBL/GenBank/DDBJ databases">
        <title>Helianthus annuus Genome sequencing and assembly Release 2.</title>
        <authorList>
            <person name="Gouzy J."/>
            <person name="Langlade N."/>
            <person name="Munos S."/>
        </authorList>
    </citation>
    <scope>NUCLEOTIDE SEQUENCE</scope>
    <source>
        <tissue evidence="1">Leaves</tissue>
    </source>
</reference>
<dbReference type="AlphaFoldDB" id="A0A9K3H968"/>
<accession>A0A9K3H968</accession>
<sequence>MTIDGNKYNNDPKELSILHSQDPTYDIIEIEISEPQWKAMWFAIDLMTHKRKKEALSATLKGKTFRKALSRLSEERKQRK</sequence>
<dbReference type="Proteomes" id="UP000215914">
    <property type="component" value="Unassembled WGS sequence"/>
</dbReference>
<reference evidence="1" key="1">
    <citation type="journal article" date="2017" name="Nature">
        <title>The sunflower genome provides insights into oil metabolism, flowering and Asterid evolution.</title>
        <authorList>
            <person name="Badouin H."/>
            <person name="Gouzy J."/>
            <person name="Grassa C.J."/>
            <person name="Murat F."/>
            <person name="Staton S.E."/>
            <person name="Cottret L."/>
            <person name="Lelandais-Briere C."/>
            <person name="Owens G.L."/>
            <person name="Carrere S."/>
            <person name="Mayjonade B."/>
            <person name="Legrand L."/>
            <person name="Gill N."/>
            <person name="Kane N.C."/>
            <person name="Bowers J.E."/>
            <person name="Hubner S."/>
            <person name="Bellec A."/>
            <person name="Berard A."/>
            <person name="Berges H."/>
            <person name="Blanchet N."/>
            <person name="Boniface M.C."/>
            <person name="Brunel D."/>
            <person name="Catrice O."/>
            <person name="Chaidir N."/>
            <person name="Claudel C."/>
            <person name="Donnadieu C."/>
            <person name="Faraut T."/>
            <person name="Fievet G."/>
            <person name="Helmstetter N."/>
            <person name="King M."/>
            <person name="Knapp S.J."/>
            <person name="Lai Z."/>
            <person name="Le Paslier M.C."/>
            <person name="Lippi Y."/>
            <person name="Lorenzon L."/>
            <person name="Mandel J.R."/>
            <person name="Marage G."/>
            <person name="Marchand G."/>
            <person name="Marquand E."/>
            <person name="Bret-Mestries E."/>
            <person name="Morien E."/>
            <person name="Nambeesan S."/>
            <person name="Nguyen T."/>
            <person name="Pegot-Espagnet P."/>
            <person name="Pouilly N."/>
            <person name="Raftis F."/>
            <person name="Sallet E."/>
            <person name="Schiex T."/>
            <person name="Thomas J."/>
            <person name="Vandecasteele C."/>
            <person name="Vares D."/>
            <person name="Vear F."/>
            <person name="Vautrin S."/>
            <person name="Crespi M."/>
            <person name="Mangin B."/>
            <person name="Burke J.M."/>
            <person name="Salse J."/>
            <person name="Munos S."/>
            <person name="Vincourt P."/>
            <person name="Rieseberg L.H."/>
            <person name="Langlade N.B."/>
        </authorList>
    </citation>
    <scope>NUCLEOTIDE SEQUENCE</scope>
    <source>
        <tissue evidence="1">Leaves</tissue>
    </source>
</reference>
<organism evidence="1 2">
    <name type="scientific">Helianthus annuus</name>
    <name type="common">Common sunflower</name>
    <dbReference type="NCBI Taxonomy" id="4232"/>
    <lineage>
        <taxon>Eukaryota</taxon>
        <taxon>Viridiplantae</taxon>
        <taxon>Streptophyta</taxon>
        <taxon>Embryophyta</taxon>
        <taxon>Tracheophyta</taxon>
        <taxon>Spermatophyta</taxon>
        <taxon>Magnoliopsida</taxon>
        <taxon>eudicotyledons</taxon>
        <taxon>Gunneridae</taxon>
        <taxon>Pentapetalae</taxon>
        <taxon>asterids</taxon>
        <taxon>campanulids</taxon>
        <taxon>Asterales</taxon>
        <taxon>Asteraceae</taxon>
        <taxon>Asteroideae</taxon>
        <taxon>Heliantheae alliance</taxon>
        <taxon>Heliantheae</taxon>
        <taxon>Helianthus</taxon>
    </lineage>
</organism>
<evidence type="ECO:0000313" key="1">
    <source>
        <dbReference type="EMBL" id="KAF5770503.1"/>
    </source>
</evidence>
<dbReference type="Gramene" id="mRNA:HanXRQr2_Chr14g0660171">
    <property type="protein sequence ID" value="CDS:HanXRQr2_Chr14g0660171.1"/>
    <property type="gene ID" value="HanXRQr2_Chr14g0660171"/>
</dbReference>
<dbReference type="EMBL" id="MNCJ02000329">
    <property type="protein sequence ID" value="KAF5770503.1"/>
    <property type="molecule type" value="Genomic_DNA"/>
</dbReference>
<evidence type="ECO:0000313" key="2">
    <source>
        <dbReference type="Proteomes" id="UP000215914"/>
    </source>
</evidence>
<proteinExistence type="predicted"/>
<keyword evidence="2" id="KW-1185">Reference proteome</keyword>
<gene>
    <name evidence="1" type="ORF">HanXRQr2_Chr14g0660171</name>
</gene>
<comment type="caution">
    <text evidence="1">The sequence shown here is derived from an EMBL/GenBank/DDBJ whole genome shotgun (WGS) entry which is preliminary data.</text>
</comment>